<dbReference type="EMBL" id="JAPDOD010000002">
    <property type="protein sequence ID" value="MDA0159540.1"/>
    <property type="molecule type" value="Genomic_DNA"/>
</dbReference>
<dbReference type="PANTHER" id="PTHR36840:SF1">
    <property type="entry name" value="BLL5714 PROTEIN"/>
    <property type="match status" value="1"/>
</dbReference>
<feature type="transmembrane region" description="Helical" evidence="2">
    <location>
        <begin position="251"/>
        <end position="271"/>
    </location>
</feature>
<feature type="region of interest" description="Disordered" evidence="1">
    <location>
        <begin position="1"/>
        <end position="21"/>
    </location>
</feature>
<dbReference type="Pfam" id="PF06772">
    <property type="entry name" value="LtrA"/>
    <property type="match status" value="1"/>
</dbReference>
<evidence type="ECO:0000256" key="2">
    <source>
        <dbReference type="SAM" id="Phobius"/>
    </source>
</evidence>
<feature type="transmembrane region" description="Helical" evidence="2">
    <location>
        <begin position="56"/>
        <end position="76"/>
    </location>
</feature>
<comment type="caution">
    <text evidence="3">The sequence shown here is derived from an EMBL/GenBank/DDBJ whole genome shotgun (WGS) entry which is preliminary data.</text>
</comment>
<dbReference type="AlphaFoldDB" id="A0A9X3RYE1"/>
<keyword evidence="4" id="KW-1185">Reference proteome</keyword>
<reference evidence="3" key="1">
    <citation type="submission" date="2022-10" db="EMBL/GenBank/DDBJ databases">
        <title>The WGS of Solirubrobacter ginsenosidimutans DSM 21036.</title>
        <authorList>
            <person name="Jiang Z."/>
        </authorList>
    </citation>
    <scope>NUCLEOTIDE SEQUENCE</scope>
    <source>
        <strain evidence="3">DSM 21036</strain>
    </source>
</reference>
<sequence>MSQQVAHRRRRFSGRDPEEDHRASTPLELLYDLTIVVAFGTAADELAHFIAEGHAWAGIGGFVFACFAVIWAWVNYSWFASAYDTDDWLFRLATFVQMVGVIVLSLGLPQMFESIDHGDTLDNGVMVAGYVVMRVALVFLWWQVSRNDPVRAPAARSYMTTIGIAQAGWVALVFLDLPIATTFVAMSALLALEVVGPFLAERKAQTPWHAEHIAERYGLLVIITLGEVIIGTVAALNALVHGEAGWTLDAALLAVAGVGLAFGCWWVYFALPWGEPLARLRQRMFVFGYGHFLIFAPLAAMGAGLHVAAFALEGEVEISETAIVLSVTIPVGIFILAIYGLYSVLLREHDALHLGLLAGSAALLVLTVALAAVGVSVAICLLVLTLVPAVTILGYETVGHRHVARALQRL</sequence>
<feature type="transmembrane region" description="Helical" evidence="2">
    <location>
        <begin position="354"/>
        <end position="387"/>
    </location>
</feature>
<dbReference type="RefSeq" id="WP_270038280.1">
    <property type="nucleotide sequence ID" value="NZ_JAPDOD010000002.1"/>
</dbReference>
<feature type="transmembrane region" description="Helical" evidence="2">
    <location>
        <begin position="154"/>
        <end position="174"/>
    </location>
</feature>
<feature type="transmembrane region" description="Helical" evidence="2">
    <location>
        <begin position="180"/>
        <end position="199"/>
    </location>
</feature>
<evidence type="ECO:0000313" key="3">
    <source>
        <dbReference type="EMBL" id="MDA0159540.1"/>
    </source>
</evidence>
<keyword evidence="2" id="KW-0812">Transmembrane</keyword>
<feature type="compositionally biased region" description="Basic residues" evidence="1">
    <location>
        <begin position="1"/>
        <end position="12"/>
    </location>
</feature>
<organism evidence="3 4">
    <name type="scientific">Solirubrobacter ginsenosidimutans</name>
    <dbReference type="NCBI Taxonomy" id="490573"/>
    <lineage>
        <taxon>Bacteria</taxon>
        <taxon>Bacillati</taxon>
        <taxon>Actinomycetota</taxon>
        <taxon>Thermoleophilia</taxon>
        <taxon>Solirubrobacterales</taxon>
        <taxon>Solirubrobacteraceae</taxon>
        <taxon>Solirubrobacter</taxon>
    </lineage>
</organism>
<feature type="transmembrane region" description="Helical" evidence="2">
    <location>
        <begin position="29"/>
        <end position="50"/>
    </location>
</feature>
<proteinExistence type="predicted"/>
<keyword evidence="2" id="KW-1133">Transmembrane helix</keyword>
<dbReference type="Proteomes" id="UP001149140">
    <property type="component" value="Unassembled WGS sequence"/>
</dbReference>
<feature type="transmembrane region" description="Helical" evidence="2">
    <location>
        <begin position="323"/>
        <end position="342"/>
    </location>
</feature>
<protein>
    <submittedName>
        <fullName evidence="3">Low temperature requirement protein A</fullName>
    </submittedName>
</protein>
<evidence type="ECO:0000313" key="4">
    <source>
        <dbReference type="Proteomes" id="UP001149140"/>
    </source>
</evidence>
<feature type="transmembrane region" description="Helical" evidence="2">
    <location>
        <begin position="219"/>
        <end position="239"/>
    </location>
</feature>
<feature type="transmembrane region" description="Helical" evidence="2">
    <location>
        <begin position="124"/>
        <end position="142"/>
    </location>
</feature>
<gene>
    <name evidence="3" type="ORF">OM076_04630</name>
</gene>
<feature type="transmembrane region" description="Helical" evidence="2">
    <location>
        <begin position="88"/>
        <end position="112"/>
    </location>
</feature>
<evidence type="ECO:0000256" key="1">
    <source>
        <dbReference type="SAM" id="MobiDB-lite"/>
    </source>
</evidence>
<feature type="transmembrane region" description="Helical" evidence="2">
    <location>
        <begin position="292"/>
        <end position="311"/>
    </location>
</feature>
<keyword evidence="2" id="KW-0472">Membrane</keyword>
<name>A0A9X3RYE1_9ACTN</name>
<dbReference type="InterPro" id="IPR010640">
    <property type="entry name" value="Low_temperature_requirement_A"/>
</dbReference>
<accession>A0A9X3RYE1</accession>
<dbReference type="PANTHER" id="PTHR36840">
    <property type="entry name" value="BLL5714 PROTEIN"/>
    <property type="match status" value="1"/>
</dbReference>